<dbReference type="GO" id="GO:0046872">
    <property type="term" value="F:metal ion binding"/>
    <property type="evidence" value="ECO:0007669"/>
    <property type="project" value="UniProtKB-KW"/>
</dbReference>
<dbReference type="GO" id="GO:0000956">
    <property type="term" value="P:nuclear-transcribed mRNA catabolic process"/>
    <property type="evidence" value="ECO:0007669"/>
    <property type="project" value="TreeGrafter"/>
</dbReference>
<keyword evidence="1" id="KW-0694">RNA-binding</keyword>
<reference evidence="4" key="1">
    <citation type="submission" date="2022-11" db="UniProtKB">
        <authorList>
            <consortium name="WormBaseParasite"/>
        </authorList>
    </citation>
    <scope>IDENTIFICATION</scope>
</reference>
<sequence>MGSRFDAEMTNDSDEKSGRMATSSENVNLTTNFEEKTYVALKVTLQPNTDGDETPRDKCRLFYTAEIDCIHPQNGEKLELKTIKKEYYDATEIGESLPDNKRKRCEENLKKMQQRSLGFYVQCVLTNIKKIFVGTKVPRNHNYGTNSGRNTPLTRNSSVQSLDRPPSRADQNPNWRKNSTTSNEQSSMVGQRRAIPPSPFGSKESLCSLDMPNPDRNCTIVDSVELVEVDSLPERFHPDWDNKWGTSFLYSVLVHLKATFAKNPELDRLCCYYNRFRDKDHFFICNDDIVEHELRQIFIER</sequence>
<keyword evidence="1" id="KW-0479">Metal-binding</keyword>
<dbReference type="WBParaSite" id="ACRNAN_Path_1589.g6169.t1">
    <property type="protein sequence ID" value="ACRNAN_Path_1589.g6169.t1"/>
    <property type="gene ID" value="ACRNAN_Path_1589.g6169"/>
</dbReference>
<keyword evidence="1" id="KW-0540">Nuclease</keyword>
<comment type="subcellular location">
    <subcellularLocation>
        <location evidence="1">Nucleus</location>
    </subcellularLocation>
</comment>
<dbReference type="Proteomes" id="UP000887540">
    <property type="component" value="Unplaced"/>
</dbReference>
<dbReference type="GO" id="GO:0000166">
    <property type="term" value="F:nucleotide binding"/>
    <property type="evidence" value="ECO:0007669"/>
    <property type="project" value="UniProtKB-KW"/>
</dbReference>
<dbReference type="AlphaFoldDB" id="A0A914C2G7"/>
<evidence type="ECO:0000256" key="2">
    <source>
        <dbReference type="SAM" id="MobiDB-lite"/>
    </source>
</evidence>
<keyword evidence="3" id="KW-1185">Reference proteome</keyword>
<feature type="compositionally biased region" description="Polar residues" evidence="2">
    <location>
        <begin position="142"/>
        <end position="161"/>
    </location>
</feature>
<name>A0A914C2G7_9BILA</name>
<comment type="function">
    <text evidence="1">Decapping enzyme for NAD-capped RNAs: specifically hydrolyzes the nicotinamide adenine dinucleotide (NAD) cap from a subset of RNAs by removing the entire NAD moiety from the 5'-end of an NAD-capped RNA.</text>
</comment>
<dbReference type="GO" id="GO:0034353">
    <property type="term" value="F:mRNA 5'-diphosphatase activity"/>
    <property type="evidence" value="ECO:0007669"/>
    <property type="project" value="TreeGrafter"/>
</dbReference>
<keyword evidence="1" id="KW-0378">Hydrolase</keyword>
<feature type="region of interest" description="Disordered" evidence="2">
    <location>
        <begin position="1"/>
        <end position="24"/>
    </location>
</feature>
<dbReference type="PANTHER" id="PTHR12395:SF9">
    <property type="entry name" value="DECAPPING AND EXORIBONUCLEASE PROTEIN"/>
    <property type="match status" value="1"/>
</dbReference>
<dbReference type="InterPro" id="IPR039039">
    <property type="entry name" value="RAI1-like_fam"/>
</dbReference>
<dbReference type="GO" id="GO:0004518">
    <property type="term" value="F:nuclease activity"/>
    <property type="evidence" value="ECO:0007669"/>
    <property type="project" value="UniProtKB-KW"/>
</dbReference>
<proteinExistence type="inferred from homology"/>
<comment type="cofactor">
    <cofactor evidence="1">
        <name>a divalent metal cation</name>
        <dbReference type="ChEBI" id="CHEBI:60240"/>
    </cofactor>
</comment>
<evidence type="ECO:0000313" key="3">
    <source>
        <dbReference type="Proteomes" id="UP000887540"/>
    </source>
</evidence>
<dbReference type="GO" id="GO:0005829">
    <property type="term" value="C:cytosol"/>
    <property type="evidence" value="ECO:0007669"/>
    <property type="project" value="TreeGrafter"/>
</dbReference>
<keyword evidence="1" id="KW-0539">Nucleus</keyword>
<dbReference type="GO" id="GO:0110155">
    <property type="term" value="P:NAD-cap decapping"/>
    <property type="evidence" value="ECO:0007669"/>
    <property type="project" value="TreeGrafter"/>
</dbReference>
<dbReference type="EC" id="3.6.1.-" evidence="1"/>
<comment type="similarity">
    <text evidence="1">Belongs to the DXO/Dom3Z family.</text>
</comment>
<dbReference type="GO" id="GO:0003723">
    <property type="term" value="F:RNA binding"/>
    <property type="evidence" value="ECO:0007669"/>
    <property type="project" value="UniProtKB-KW"/>
</dbReference>
<protein>
    <recommendedName>
        <fullName evidence="1">Decapping nuclease</fullName>
        <ecNumber evidence="1">3.6.1.-</ecNumber>
    </recommendedName>
</protein>
<accession>A0A914C2G7</accession>
<feature type="compositionally biased region" description="Polar residues" evidence="2">
    <location>
        <begin position="169"/>
        <end position="189"/>
    </location>
</feature>
<dbReference type="GO" id="GO:0005634">
    <property type="term" value="C:nucleus"/>
    <property type="evidence" value="ECO:0007669"/>
    <property type="project" value="UniProtKB-SubCell"/>
</dbReference>
<feature type="region of interest" description="Disordered" evidence="2">
    <location>
        <begin position="137"/>
        <end position="200"/>
    </location>
</feature>
<keyword evidence="1" id="KW-0547">Nucleotide-binding</keyword>
<organism evidence="3 4">
    <name type="scientific">Acrobeloides nanus</name>
    <dbReference type="NCBI Taxonomy" id="290746"/>
    <lineage>
        <taxon>Eukaryota</taxon>
        <taxon>Metazoa</taxon>
        <taxon>Ecdysozoa</taxon>
        <taxon>Nematoda</taxon>
        <taxon>Chromadorea</taxon>
        <taxon>Rhabditida</taxon>
        <taxon>Tylenchina</taxon>
        <taxon>Cephalobomorpha</taxon>
        <taxon>Cephaloboidea</taxon>
        <taxon>Cephalobidae</taxon>
        <taxon>Acrobeloides</taxon>
    </lineage>
</organism>
<evidence type="ECO:0000313" key="4">
    <source>
        <dbReference type="WBParaSite" id="ACRNAN_Path_1589.g6169.t1"/>
    </source>
</evidence>
<evidence type="ECO:0000256" key="1">
    <source>
        <dbReference type="RuleBase" id="RU367113"/>
    </source>
</evidence>
<dbReference type="PANTHER" id="PTHR12395">
    <property type="entry name" value="DOM-3 RELATED"/>
    <property type="match status" value="1"/>
</dbReference>